<organism evidence="1 2">
    <name type="scientific">Oidiodendron maius (strain Zn)</name>
    <dbReference type="NCBI Taxonomy" id="913774"/>
    <lineage>
        <taxon>Eukaryota</taxon>
        <taxon>Fungi</taxon>
        <taxon>Dikarya</taxon>
        <taxon>Ascomycota</taxon>
        <taxon>Pezizomycotina</taxon>
        <taxon>Leotiomycetes</taxon>
        <taxon>Leotiomycetes incertae sedis</taxon>
        <taxon>Myxotrichaceae</taxon>
        <taxon>Oidiodendron</taxon>
    </lineage>
</organism>
<dbReference type="Proteomes" id="UP000054321">
    <property type="component" value="Unassembled WGS sequence"/>
</dbReference>
<sequence length="149" mass="17676">MKYKQRVTKGITSPARTSFDHRVLQEEMDCTRALLRAERDRDESRQRTRETDLQLYGSDLESGFGSYPSDGYKPSVEAVHIQSVDREWIEWWMESDEHEQKRHGPTEEDAWESWSVEQWESHSSAANGKERAWIDRWQKKCEQISQRVG</sequence>
<name>A0A0C3HIH3_OIDMZ</name>
<protein>
    <submittedName>
        <fullName evidence="1">Uncharacterized protein</fullName>
    </submittedName>
</protein>
<keyword evidence="2" id="KW-1185">Reference proteome</keyword>
<dbReference type="EMBL" id="KN832875">
    <property type="protein sequence ID" value="KIN02122.1"/>
    <property type="molecule type" value="Genomic_DNA"/>
</dbReference>
<dbReference type="AlphaFoldDB" id="A0A0C3HIH3"/>
<dbReference type="InParanoid" id="A0A0C3HIH3"/>
<gene>
    <name evidence="1" type="ORF">OIDMADRAFT_197099</name>
</gene>
<evidence type="ECO:0000313" key="1">
    <source>
        <dbReference type="EMBL" id="KIN02122.1"/>
    </source>
</evidence>
<reference evidence="1 2" key="1">
    <citation type="submission" date="2014-04" db="EMBL/GenBank/DDBJ databases">
        <authorList>
            <consortium name="DOE Joint Genome Institute"/>
            <person name="Kuo A."/>
            <person name="Martino E."/>
            <person name="Perotto S."/>
            <person name="Kohler A."/>
            <person name="Nagy L.G."/>
            <person name="Floudas D."/>
            <person name="Copeland A."/>
            <person name="Barry K.W."/>
            <person name="Cichocki N."/>
            <person name="Veneault-Fourrey C."/>
            <person name="LaButti K."/>
            <person name="Lindquist E.A."/>
            <person name="Lipzen A."/>
            <person name="Lundell T."/>
            <person name="Morin E."/>
            <person name="Murat C."/>
            <person name="Sun H."/>
            <person name="Tunlid A."/>
            <person name="Henrissat B."/>
            <person name="Grigoriev I.V."/>
            <person name="Hibbett D.S."/>
            <person name="Martin F."/>
            <person name="Nordberg H.P."/>
            <person name="Cantor M.N."/>
            <person name="Hua S.X."/>
        </authorList>
    </citation>
    <scope>NUCLEOTIDE SEQUENCE [LARGE SCALE GENOMIC DNA]</scope>
    <source>
        <strain evidence="1 2">Zn</strain>
    </source>
</reference>
<reference evidence="2" key="2">
    <citation type="submission" date="2015-01" db="EMBL/GenBank/DDBJ databases">
        <title>Evolutionary Origins and Diversification of the Mycorrhizal Mutualists.</title>
        <authorList>
            <consortium name="DOE Joint Genome Institute"/>
            <consortium name="Mycorrhizal Genomics Consortium"/>
            <person name="Kohler A."/>
            <person name="Kuo A."/>
            <person name="Nagy L.G."/>
            <person name="Floudas D."/>
            <person name="Copeland A."/>
            <person name="Barry K.W."/>
            <person name="Cichocki N."/>
            <person name="Veneault-Fourrey C."/>
            <person name="LaButti K."/>
            <person name="Lindquist E.A."/>
            <person name="Lipzen A."/>
            <person name="Lundell T."/>
            <person name="Morin E."/>
            <person name="Murat C."/>
            <person name="Riley R."/>
            <person name="Ohm R."/>
            <person name="Sun H."/>
            <person name="Tunlid A."/>
            <person name="Henrissat B."/>
            <person name="Grigoriev I.V."/>
            <person name="Hibbett D.S."/>
            <person name="Martin F."/>
        </authorList>
    </citation>
    <scope>NUCLEOTIDE SEQUENCE [LARGE SCALE GENOMIC DNA]</scope>
    <source>
        <strain evidence="2">Zn</strain>
    </source>
</reference>
<dbReference type="OrthoDB" id="5391053at2759"/>
<proteinExistence type="predicted"/>
<evidence type="ECO:0000313" key="2">
    <source>
        <dbReference type="Proteomes" id="UP000054321"/>
    </source>
</evidence>
<accession>A0A0C3HIH3</accession>
<dbReference type="HOGENOM" id="CLU_1750237_0_0_1"/>